<comment type="catalytic activity">
    <reaction evidence="12">
        <text>D-ribose + ATP = D-ribose 5-phosphate + ADP + H(+)</text>
        <dbReference type="Rhea" id="RHEA:13697"/>
        <dbReference type="ChEBI" id="CHEBI:15378"/>
        <dbReference type="ChEBI" id="CHEBI:30616"/>
        <dbReference type="ChEBI" id="CHEBI:47013"/>
        <dbReference type="ChEBI" id="CHEBI:78346"/>
        <dbReference type="ChEBI" id="CHEBI:456216"/>
        <dbReference type="EC" id="2.7.1.15"/>
    </reaction>
</comment>
<dbReference type="GO" id="GO:0005524">
    <property type="term" value="F:ATP binding"/>
    <property type="evidence" value="ECO:0007669"/>
    <property type="project" value="UniProtKB-UniRule"/>
</dbReference>
<comment type="similarity">
    <text evidence="1">Belongs to the carbohydrate kinase pfkB family.</text>
</comment>
<feature type="binding site" evidence="12">
    <location>
        <position position="269"/>
    </location>
    <ligand>
        <name>K(+)</name>
        <dbReference type="ChEBI" id="CHEBI:29103"/>
    </ligand>
</feature>
<evidence type="ECO:0000256" key="6">
    <source>
        <dbReference type="ARBA" id="ARBA00022741"/>
    </source>
</evidence>
<comment type="function">
    <text evidence="12">Catalyzes the phosphorylation of ribose at O-5 in a reaction requiring ATP and magnesium. The resulting D-ribose-5-phosphate can then be used either for sythesis of nucleotides, histidine, and tryptophan, or as a component of the pentose phosphate pathway.</text>
</comment>
<evidence type="ECO:0000256" key="1">
    <source>
        <dbReference type="ARBA" id="ARBA00005380"/>
    </source>
</evidence>
<comment type="similarity">
    <text evidence="12">Belongs to the carbohydrate kinase PfkB family. Ribokinase subfamily.</text>
</comment>
<reference evidence="14 15" key="1">
    <citation type="submission" date="2018-10" db="EMBL/GenBank/DDBJ databases">
        <title>The genome of Lysobacter enzymogenes OH11.</title>
        <authorList>
            <person name="Liu F."/>
            <person name="Zhao Y."/>
            <person name="Qian G."/>
            <person name="Chen Y."/>
            <person name="Xu H."/>
        </authorList>
    </citation>
    <scope>NUCLEOTIDE SEQUENCE [LARGE SCALE GENOMIC DNA]</scope>
    <source>
        <strain evidence="14 15">OH11</strain>
    </source>
</reference>
<dbReference type="SUPFAM" id="SSF53613">
    <property type="entry name" value="Ribokinase-like"/>
    <property type="match status" value="1"/>
</dbReference>
<evidence type="ECO:0000256" key="4">
    <source>
        <dbReference type="ARBA" id="ARBA00022679"/>
    </source>
</evidence>
<keyword evidence="11 12" id="KW-0119">Carbohydrate metabolism</keyword>
<sequence>MSDSTVSASGRVVVVGSFNVDHVWALPALPRPGETLAGSYHTGPGGKGFNQATAAARAGAATAFVCALGDDAGGRLARELAAGDGLDLRALRSAEPTGTAGIYVDADGRNTIVIGPGANAELSPAFVGEHAAALDAAQVVLAQLETPVESAAAAFARARDAGGSTLLNPAPADSVASDALWALTDIATPNETEFCAQLQRRGGDALDPDALAGLDDAALHAHCRRLLAHGSVVITLGKSGCFVSHADGALRGDAQAFYRVQAAAVKAIDTTGAGDAFNGALAASLARDAQAAFAEHVRYAVRFAGLSTERTGAAAAMPSDAELRARFG</sequence>
<evidence type="ECO:0000259" key="13">
    <source>
        <dbReference type="Pfam" id="PF00294"/>
    </source>
</evidence>
<comment type="caution">
    <text evidence="12">Lacks conserved residue(s) required for the propagation of feature annotation.</text>
</comment>
<keyword evidence="8 12" id="KW-0067">ATP-binding</keyword>
<feature type="binding site" evidence="12">
    <location>
        <begin position="19"/>
        <end position="21"/>
    </location>
    <ligand>
        <name>substrate</name>
    </ligand>
</feature>
<evidence type="ECO:0000313" key="15">
    <source>
        <dbReference type="Proteomes" id="UP000275910"/>
    </source>
</evidence>
<dbReference type="InterPro" id="IPR029056">
    <property type="entry name" value="Ribokinase-like"/>
</dbReference>
<comment type="subcellular location">
    <subcellularLocation>
        <location evidence="12">Cytoplasm</location>
    </subcellularLocation>
</comment>
<evidence type="ECO:0000256" key="11">
    <source>
        <dbReference type="ARBA" id="ARBA00023277"/>
    </source>
</evidence>
<feature type="binding site" evidence="12">
    <location>
        <begin position="235"/>
        <end position="240"/>
    </location>
    <ligand>
        <name>ATP</name>
        <dbReference type="ChEBI" id="CHEBI:30616"/>
    </ligand>
</feature>
<keyword evidence="6 12" id="KW-0547">Nucleotide-binding</keyword>
<feature type="binding site" evidence="12">
    <location>
        <begin position="274"/>
        <end position="275"/>
    </location>
    <ligand>
        <name>ATP</name>
        <dbReference type="ChEBI" id="CHEBI:30616"/>
    </ligand>
</feature>
<dbReference type="GO" id="GO:0046872">
    <property type="term" value="F:metal ion binding"/>
    <property type="evidence" value="ECO:0007669"/>
    <property type="project" value="UniProtKB-KW"/>
</dbReference>
<accession>A0A3N2RBG9</accession>
<feature type="binding site" evidence="12">
    <location>
        <position position="190"/>
    </location>
    <ligand>
        <name>ATP</name>
        <dbReference type="ChEBI" id="CHEBI:30616"/>
    </ligand>
</feature>
<dbReference type="GO" id="GO:0005829">
    <property type="term" value="C:cytosol"/>
    <property type="evidence" value="ECO:0007669"/>
    <property type="project" value="TreeGrafter"/>
</dbReference>
<keyword evidence="10 12" id="KW-0630">Potassium</keyword>
<dbReference type="EC" id="2.7.1.15" evidence="2 12"/>
<feature type="domain" description="Carbohydrate kinase PfkB" evidence="13">
    <location>
        <begin position="11"/>
        <end position="318"/>
    </location>
</feature>
<dbReference type="Proteomes" id="UP000275910">
    <property type="component" value="Unassembled WGS sequence"/>
</dbReference>
<dbReference type="HAMAP" id="MF_01987">
    <property type="entry name" value="Ribokinase"/>
    <property type="match status" value="1"/>
</dbReference>
<dbReference type="UniPathway" id="UPA00916">
    <property type="reaction ID" value="UER00889"/>
</dbReference>
<keyword evidence="9 12" id="KW-0460">Magnesium</keyword>
<feature type="binding site" evidence="12">
    <location>
        <begin position="46"/>
        <end position="50"/>
    </location>
    <ligand>
        <name>substrate</name>
    </ligand>
</feature>
<evidence type="ECO:0000256" key="10">
    <source>
        <dbReference type="ARBA" id="ARBA00022958"/>
    </source>
</evidence>
<dbReference type="Pfam" id="PF00294">
    <property type="entry name" value="PfkB"/>
    <property type="match status" value="1"/>
</dbReference>
<feature type="active site" description="Proton acceptor" evidence="12">
    <location>
        <position position="275"/>
    </location>
</feature>
<evidence type="ECO:0000256" key="5">
    <source>
        <dbReference type="ARBA" id="ARBA00022723"/>
    </source>
</evidence>
<dbReference type="GO" id="GO:0004747">
    <property type="term" value="F:ribokinase activity"/>
    <property type="evidence" value="ECO:0007669"/>
    <property type="project" value="UniProtKB-UniRule"/>
</dbReference>
<dbReference type="InterPro" id="IPR002139">
    <property type="entry name" value="Ribo/fructo_kinase"/>
</dbReference>
<protein>
    <recommendedName>
        <fullName evidence="3 12">Ribokinase</fullName>
        <shortName evidence="12">RK</shortName>
        <ecNumber evidence="2 12">2.7.1.15</ecNumber>
    </recommendedName>
</protein>
<evidence type="ECO:0000256" key="12">
    <source>
        <dbReference type="HAMAP-Rule" id="MF_01987"/>
    </source>
</evidence>
<keyword evidence="7 12" id="KW-0418">Kinase</keyword>
<organism evidence="14 15">
    <name type="scientific">Lysobacter enzymogenes</name>
    <dbReference type="NCBI Taxonomy" id="69"/>
    <lineage>
        <taxon>Bacteria</taxon>
        <taxon>Pseudomonadati</taxon>
        <taxon>Pseudomonadota</taxon>
        <taxon>Gammaproteobacteria</taxon>
        <taxon>Lysobacterales</taxon>
        <taxon>Lysobacteraceae</taxon>
        <taxon>Lysobacter</taxon>
    </lineage>
</organism>
<dbReference type="EMBL" id="RCTY01000055">
    <property type="protein sequence ID" value="ROU04755.1"/>
    <property type="molecule type" value="Genomic_DNA"/>
</dbReference>
<dbReference type="AlphaFoldDB" id="A0A3N2RBG9"/>
<feature type="binding site" evidence="12">
    <location>
        <position position="145"/>
    </location>
    <ligand>
        <name>substrate</name>
    </ligand>
</feature>
<gene>
    <name evidence="12" type="primary">rbsK</name>
    <name evidence="14" type="ORF">D9T17_21760</name>
</gene>
<comment type="caution">
    <text evidence="14">The sequence shown here is derived from an EMBL/GenBank/DDBJ whole genome shotgun (WGS) entry which is preliminary data.</text>
</comment>
<dbReference type="PRINTS" id="PR00990">
    <property type="entry name" value="RIBOKINASE"/>
</dbReference>
<keyword evidence="5 12" id="KW-0479">Metal-binding</keyword>
<feature type="binding site" evidence="12">
    <location>
        <position position="307"/>
    </location>
    <ligand>
        <name>K(+)</name>
        <dbReference type="ChEBI" id="CHEBI:29103"/>
    </ligand>
</feature>
<dbReference type="InterPro" id="IPR011877">
    <property type="entry name" value="Ribokinase"/>
</dbReference>
<feature type="binding site" evidence="12">
    <location>
        <position position="271"/>
    </location>
    <ligand>
        <name>K(+)</name>
        <dbReference type="ChEBI" id="CHEBI:29103"/>
    </ligand>
</feature>
<dbReference type="PROSITE" id="PS00584">
    <property type="entry name" value="PFKB_KINASES_2"/>
    <property type="match status" value="1"/>
</dbReference>
<dbReference type="InterPro" id="IPR011611">
    <property type="entry name" value="PfkB_dom"/>
</dbReference>
<dbReference type="PANTHER" id="PTHR10584">
    <property type="entry name" value="SUGAR KINASE"/>
    <property type="match status" value="1"/>
</dbReference>
<dbReference type="CDD" id="cd01174">
    <property type="entry name" value="ribokinase"/>
    <property type="match status" value="1"/>
</dbReference>
<evidence type="ECO:0000256" key="2">
    <source>
        <dbReference type="ARBA" id="ARBA00012035"/>
    </source>
</evidence>
<dbReference type="RefSeq" id="WP_123649405.1">
    <property type="nucleotide sequence ID" value="NZ_RCTY01000055.1"/>
</dbReference>
<evidence type="ECO:0000313" key="14">
    <source>
        <dbReference type="EMBL" id="ROU04755.1"/>
    </source>
</evidence>
<dbReference type="GO" id="GO:0019303">
    <property type="term" value="P:D-ribose catabolic process"/>
    <property type="evidence" value="ECO:0007669"/>
    <property type="project" value="UniProtKB-UniRule"/>
</dbReference>
<comment type="activity regulation">
    <text evidence="12">Activated by a monovalent cation that binds near, but not in, the active site. The most likely occupant of the site in vivo is potassium. Ion binding induces a conformational change that may alter substrate affinity.</text>
</comment>
<evidence type="ECO:0000256" key="8">
    <source>
        <dbReference type="ARBA" id="ARBA00022840"/>
    </source>
</evidence>
<comment type="subunit">
    <text evidence="12">Homodimer.</text>
</comment>
<dbReference type="Gene3D" id="3.40.1190.20">
    <property type="match status" value="1"/>
</dbReference>
<evidence type="ECO:0000256" key="3">
    <source>
        <dbReference type="ARBA" id="ARBA00016943"/>
    </source>
</evidence>
<dbReference type="PANTHER" id="PTHR10584:SF166">
    <property type="entry name" value="RIBOKINASE"/>
    <property type="match status" value="1"/>
</dbReference>
<evidence type="ECO:0000256" key="9">
    <source>
        <dbReference type="ARBA" id="ARBA00022842"/>
    </source>
</evidence>
<dbReference type="InterPro" id="IPR002173">
    <property type="entry name" value="Carboh/pur_kinase_PfkB_CS"/>
</dbReference>
<feature type="binding site" evidence="12">
    <location>
        <position position="275"/>
    </location>
    <ligand>
        <name>substrate</name>
    </ligand>
</feature>
<keyword evidence="12" id="KW-0963">Cytoplasm</keyword>
<comment type="pathway">
    <text evidence="12">Carbohydrate metabolism; D-ribose degradation; D-ribose 5-phosphate from beta-D-ribopyranose: step 2/2.</text>
</comment>
<keyword evidence="4 12" id="KW-0808">Transferase</keyword>
<comment type="cofactor">
    <cofactor evidence="12">
        <name>Mg(2+)</name>
        <dbReference type="ChEBI" id="CHEBI:18420"/>
    </cofactor>
    <text evidence="12">Requires a divalent cation, most likely magnesium in vivo, as an electrophilic catalyst to aid phosphoryl group transfer. It is the chelate of the metal and the nucleotide that is the actual substrate.</text>
</comment>
<feature type="binding site" evidence="12">
    <location>
        <position position="312"/>
    </location>
    <ligand>
        <name>K(+)</name>
        <dbReference type="ChEBI" id="CHEBI:29103"/>
    </ligand>
</feature>
<evidence type="ECO:0000256" key="7">
    <source>
        <dbReference type="ARBA" id="ARBA00022777"/>
    </source>
</evidence>
<name>A0A3N2RBG9_LYSEN</name>
<feature type="binding site" evidence="12">
    <location>
        <position position="310"/>
    </location>
    <ligand>
        <name>K(+)</name>
        <dbReference type="ChEBI" id="CHEBI:29103"/>
    </ligand>
</feature>
<proteinExistence type="inferred from homology"/>